<feature type="region of interest" description="Disordered" evidence="1">
    <location>
        <begin position="63"/>
        <end position="171"/>
    </location>
</feature>
<dbReference type="Proteomes" id="UP001239462">
    <property type="component" value="Unassembled WGS sequence"/>
</dbReference>
<evidence type="ECO:0000313" key="4">
    <source>
        <dbReference type="EMBL" id="MDM4016772.1"/>
    </source>
</evidence>
<comment type="caution">
    <text evidence="4">The sequence shown here is derived from an EMBL/GenBank/DDBJ whole genome shotgun (WGS) entry which is preliminary data.</text>
</comment>
<feature type="compositionally biased region" description="Polar residues" evidence="1">
    <location>
        <begin position="156"/>
        <end position="171"/>
    </location>
</feature>
<feature type="region of interest" description="Disordered" evidence="1">
    <location>
        <begin position="311"/>
        <end position="343"/>
    </location>
</feature>
<sequence length="361" mass="39499">MFNAWLLCGVALLANVMAFPAIAQQRYPVSSQSRRFEGIIDQLSNESNSATRQVRHEDYGRSFSPVQHASGQRAASQPASLQGASENRSESAYRAHGDGYTVNELRPLGGRVVDSESPRRSQRDSGGLFASDHESAVTLRPQPMTVRRASYEDVSSDSIGSTAVQSRQNLNARNAQSHYESFIDRENAESESSKSNAKVSDMVTKIAINLGFVLALAFAGLLAYRMIQKGKYSASRVRPSEQSKLKIHQVLEVSRGVNLYLVDGMSSRVLVAVDPTGIKSVNVLPGRFEDALDDADVDLHTFAAEQSVAEALAEPDEPPTIKLSRAERRKQKQTSTVDQTSTKEIDENLIRMLLAKGNKAA</sequence>
<organism evidence="4 5">
    <name type="scientific">Roseiconus lacunae</name>
    <dbReference type="NCBI Taxonomy" id="2605694"/>
    <lineage>
        <taxon>Bacteria</taxon>
        <taxon>Pseudomonadati</taxon>
        <taxon>Planctomycetota</taxon>
        <taxon>Planctomycetia</taxon>
        <taxon>Pirellulales</taxon>
        <taxon>Pirellulaceae</taxon>
        <taxon>Roseiconus</taxon>
    </lineage>
</organism>
<feature type="compositionally biased region" description="Polar residues" evidence="1">
    <location>
        <begin position="64"/>
        <end position="86"/>
    </location>
</feature>
<reference evidence="4 5" key="1">
    <citation type="submission" date="2023-06" db="EMBL/GenBank/DDBJ databases">
        <title>Roseiconus lacunae JC819 isolated from Gulf of Mannar region, Tamil Nadu.</title>
        <authorList>
            <person name="Pk S."/>
            <person name="Ch S."/>
            <person name="Ch V.R."/>
        </authorList>
    </citation>
    <scope>NUCLEOTIDE SEQUENCE [LARGE SCALE GENOMIC DNA]</scope>
    <source>
        <strain evidence="4 5">JC819</strain>
    </source>
</reference>
<keyword evidence="3" id="KW-0732">Signal</keyword>
<keyword evidence="2" id="KW-0812">Transmembrane</keyword>
<feature type="transmembrane region" description="Helical" evidence="2">
    <location>
        <begin position="206"/>
        <end position="227"/>
    </location>
</feature>
<feature type="signal peptide" evidence="3">
    <location>
        <begin position="1"/>
        <end position="23"/>
    </location>
</feature>
<dbReference type="EMBL" id="JASZZN010000010">
    <property type="protein sequence ID" value="MDM4016772.1"/>
    <property type="molecule type" value="Genomic_DNA"/>
</dbReference>
<evidence type="ECO:0000256" key="1">
    <source>
        <dbReference type="SAM" id="MobiDB-lite"/>
    </source>
</evidence>
<proteinExistence type="predicted"/>
<accession>A0ABT7PJU0</accession>
<keyword evidence="5" id="KW-1185">Reference proteome</keyword>
<evidence type="ECO:0000256" key="2">
    <source>
        <dbReference type="SAM" id="Phobius"/>
    </source>
</evidence>
<evidence type="ECO:0008006" key="6">
    <source>
        <dbReference type="Google" id="ProtNLM"/>
    </source>
</evidence>
<gene>
    <name evidence="4" type="ORF">QTN89_15105</name>
</gene>
<name>A0ABT7PJU0_9BACT</name>
<dbReference type="RefSeq" id="WP_289164403.1">
    <property type="nucleotide sequence ID" value="NZ_JASZZN010000010.1"/>
</dbReference>
<keyword evidence="2" id="KW-1133">Transmembrane helix</keyword>
<protein>
    <recommendedName>
        <fullName evidence="6">Flagellar biosynthesis protein FliO</fullName>
    </recommendedName>
</protein>
<feature type="chain" id="PRO_5047492411" description="Flagellar biosynthesis protein FliO" evidence="3">
    <location>
        <begin position="24"/>
        <end position="361"/>
    </location>
</feature>
<feature type="compositionally biased region" description="Basic and acidic residues" evidence="1">
    <location>
        <begin position="113"/>
        <end position="123"/>
    </location>
</feature>
<keyword evidence="2" id="KW-0472">Membrane</keyword>
<evidence type="ECO:0000256" key="3">
    <source>
        <dbReference type="SAM" id="SignalP"/>
    </source>
</evidence>
<feature type="compositionally biased region" description="Basic and acidic residues" evidence="1">
    <location>
        <begin position="87"/>
        <end position="97"/>
    </location>
</feature>
<evidence type="ECO:0000313" key="5">
    <source>
        <dbReference type="Proteomes" id="UP001239462"/>
    </source>
</evidence>